<evidence type="ECO:0000313" key="3">
    <source>
        <dbReference type="Proteomes" id="UP001497516"/>
    </source>
</evidence>
<dbReference type="AlphaFoldDB" id="A0AAV2CET7"/>
<protein>
    <recommendedName>
        <fullName evidence="4">Secreted protein</fullName>
    </recommendedName>
</protein>
<dbReference type="Proteomes" id="UP001497516">
    <property type="component" value="Chromosome 1"/>
</dbReference>
<organism evidence="2 3">
    <name type="scientific">Linum trigynum</name>
    <dbReference type="NCBI Taxonomy" id="586398"/>
    <lineage>
        <taxon>Eukaryota</taxon>
        <taxon>Viridiplantae</taxon>
        <taxon>Streptophyta</taxon>
        <taxon>Embryophyta</taxon>
        <taxon>Tracheophyta</taxon>
        <taxon>Spermatophyta</taxon>
        <taxon>Magnoliopsida</taxon>
        <taxon>eudicotyledons</taxon>
        <taxon>Gunneridae</taxon>
        <taxon>Pentapetalae</taxon>
        <taxon>rosids</taxon>
        <taxon>fabids</taxon>
        <taxon>Malpighiales</taxon>
        <taxon>Linaceae</taxon>
        <taxon>Linum</taxon>
    </lineage>
</organism>
<gene>
    <name evidence="2" type="ORF">LTRI10_LOCUS2289</name>
</gene>
<accession>A0AAV2CET7</accession>
<name>A0AAV2CET7_9ROSI</name>
<sequence>MAAGTAMVIPRYAAIRSPVIAIMSRLMASKSSKYTSMDWLISCSLRKMRFNKGARLPSSQLVTVLAAVVEVVTSSSLTRTSSGSSGGPCVGRQSPA</sequence>
<evidence type="ECO:0008006" key="4">
    <source>
        <dbReference type="Google" id="ProtNLM"/>
    </source>
</evidence>
<evidence type="ECO:0000256" key="1">
    <source>
        <dbReference type="SAM" id="MobiDB-lite"/>
    </source>
</evidence>
<dbReference type="EMBL" id="OZ034813">
    <property type="protein sequence ID" value="CAL1354482.1"/>
    <property type="molecule type" value="Genomic_DNA"/>
</dbReference>
<evidence type="ECO:0000313" key="2">
    <source>
        <dbReference type="EMBL" id="CAL1354482.1"/>
    </source>
</evidence>
<feature type="region of interest" description="Disordered" evidence="1">
    <location>
        <begin position="75"/>
        <end position="96"/>
    </location>
</feature>
<keyword evidence="3" id="KW-1185">Reference proteome</keyword>
<proteinExistence type="predicted"/>
<reference evidence="2 3" key="1">
    <citation type="submission" date="2024-04" db="EMBL/GenBank/DDBJ databases">
        <authorList>
            <person name="Fracassetti M."/>
        </authorList>
    </citation>
    <scope>NUCLEOTIDE SEQUENCE [LARGE SCALE GENOMIC DNA]</scope>
</reference>